<dbReference type="InterPro" id="IPR036661">
    <property type="entry name" value="Luciferase-like_sf"/>
</dbReference>
<name>W4LGH7_ENTF1</name>
<dbReference type="Pfam" id="PF00296">
    <property type="entry name" value="Bac_luciferase"/>
    <property type="match status" value="1"/>
</dbReference>
<evidence type="ECO:0000256" key="1">
    <source>
        <dbReference type="ARBA" id="ARBA00023002"/>
    </source>
</evidence>
<feature type="domain" description="Luciferase-like" evidence="2">
    <location>
        <begin position="17"/>
        <end position="309"/>
    </location>
</feature>
<evidence type="ECO:0000313" key="4">
    <source>
        <dbReference type="Proteomes" id="UP000019141"/>
    </source>
</evidence>
<organism evidence="3 4">
    <name type="scientific">Entotheonella factor</name>
    <dbReference type="NCBI Taxonomy" id="1429438"/>
    <lineage>
        <taxon>Bacteria</taxon>
        <taxon>Pseudomonadati</taxon>
        <taxon>Nitrospinota/Tectimicrobiota group</taxon>
        <taxon>Candidatus Tectimicrobiota</taxon>
        <taxon>Candidatus Entotheonellia</taxon>
        <taxon>Candidatus Entotheonellales</taxon>
        <taxon>Candidatus Entotheonellaceae</taxon>
        <taxon>Candidatus Entotheonella</taxon>
    </lineage>
</organism>
<keyword evidence="4" id="KW-1185">Reference proteome</keyword>
<dbReference type="Proteomes" id="UP000019141">
    <property type="component" value="Unassembled WGS sequence"/>
</dbReference>
<dbReference type="PANTHER" id="PTHR43244:SF1">
    <property type="entry name" value="5,10-METHYLENETETRAHYDROMETHANOPTERIN REDUCTASE"/>
    <property type="match status" value="1"/>
</dbReference>
<dbReference type="AlphaFoldDB" id="W4LGH7"/>
<dbReference type="InterPro" id="IPR011251">
    <property type="entry name" value="Luciferase-like_dom"/>
</dbReference>
<dbReference type="GO" id="GO:0016705">
    <property type="term" value="F:oxidoreductase activity, acting on paired donors, with incorporation or reduction of molecular oxygen"/>
    <property type="evidence" value="ECO:0007669"/>
    <property type="project" value="InterPro"/>
</dbReference>
<keyword evidence="1" id="KW-0560">Oxidoreductase</keyword>
<accession>W4LGH7</accession>
<dbReference type="Gene3D" id="3.20.20.30">
    <property type="entry name" value="Luciferase-like domain"/>
    <property type="match status" value="1"/>
</dbReference>
<proteinExistence type="predicted"/>
<protein>
    <recommendedName>
        <fullName evidence="2">Luciferase-like domain-containing protein</fullName>
    </recommendedName>
</protein>
<sequence length="332" mass="37070">MARRLSIGFNWQGSLDYDVACQRVRIADENGIDTVWVPEAWGRDCFTILALLARETERVQLGTGIVNTYSRTPAALAQHFATLDEVSNGRMIIGLGTSGHRVIEHWHGVPFQPPLTRLREYVDILRIIFSGEPLRYEGKVFNLQRGFRLRFTPVRTELPIYIASLTPKSVAQTAAIADGWMPVLIPLPNLAEEISKFRDMIKAAGRDPHSVTVRTPGVTTVTDDVEKIRHESKAHVAFYVTNMGDFYREQLTRLGYEEAVHTIRSAWDEGGHAAGIASVPDDLVDNLHFAGSVEACRDRIAAYEEAGIDMISVNVDSEDPAEIGRIFRQLQG</sequence>
<dbReference type="CDD" id="cd01097">
    <property type="entry name" value="Tetrahydromethanopterin_reductase"/>
    <property type="match status" value="1"/>
</dbReference>
<dbReference type="InterPro" id="IPR050564">
    <property type="entry name" value="F420-G6PD/mer"/>
</dbReference>
<reference evidence="3 4" key="1">
    <citation type="journal article" date="2014" name="Nature">
        <title>An environmental bacterial taxon with a large and distinct metabolic repertoire.</title>
        <authorList>
            <person name="Wilson M.C."/>
            <person name="Mori T."/>
            <person name="Ruckert C."/>
            <person name="Uria A.R."/>
            <person name="Helf M.J."/>
            <person name="Takada K."/>
            <person name="Gernert C."/>
            <person name="Steffens U.A."/>
            <person name="Heycke N."/>
            <person name="Schmitt S."/>
            <person name="Rinke C."/>
            <person name="Helfrich E.J."/>
            <person name="Brachmann A.O."/>
            <person name="Gurgui C."/>
            <person name="Wakimoto T."/>
            <person name="Kracht M."/>
            <person name="Crusemann M."/>
            <person name="Hentschel U."/>
            <person name="Abe I."/>
            <person name="Matsunaga S."/>
            <person name="Kalinowski J."/>
            <person name="Takeyama H."/>
            <person name="Piel J."/>
        </authorList>
    </citation>
    <scope>NUCLEOTIDE SEQUENCE [LARGE SCALE GENOMIC DNA]</scope>
    <source>
        <strain evidence="4">TSY1</strain>
    </source>
</reference>
<dbReference type="HOGENOM" id="CLU_027853_5_0_7"/>
<dbReference type="PANTHER" id="PTHR43244">
    <property type="match status" value="1"/>
</dbReference>
<evidence type="ECO:0000259" key="2">
    <source>
        <dbReference type="Pfam" id="PF00296"/>
    </source>
</evidence>
<comment type="caution">
    <text evidence="3">The sequence shown here is derived from an EMBL/GenBank/DDBJ whole genome shotgun (WGS) entry which is preliminary data.</text>
</comment>
<evidence type="ECO:0000313" key="3">
    <source>
        <dbReference type="EMBL" id="ETW96441.1"/>
    </source>
</evidence>
<gene>
    <name evidence="3" type="ORF">ETSY1_26585</name>
</gene>
<dbReference type="EMBL" id="AZHW01000786">
    <property type="protein sequence ID" value="ETW96441.1"/>
    <property type="molecule type" value="Genomic_DNA"/>
</dbReference>
<dbReference type="SUPFAM" id="SSF51679">
    <property type="entry name" value="Bacterial luciferase-like"/>
    <property type="match status" value="1"/>
</dbReference>